<dbReference type="PANTHER" id="PTHR15415">
    <property type="entry name" value="MITOFILIN"/>
    <property type="match status" value="1"/>
</dbReference>
<evidence type="ECO:0000256" key="9">
    <source>
        <dbReference type="SAM" id="MobiDB-lite"/>
    </source>
</evidence>
<comment type="subcellular location">
    <subcellularLocation>
        <location evidence="7">Mitochondrion inner membrane</location>
        <topology evidence="7">Single-pass membrane protein</topology>
    </subcellularLocation>
</comment>
<evidence type="ECO:0000256" key="4">
    <source>
        <dbReference type="ARBA" id="ARBA00022989"/>
    </source>
</evidence>
<accession>A0A1I7SZB7</accession>
<feature type="domain" description="Sdz-33 F-box" evidence="10">
    <location>
        <begin position="711"/>
        <end position="773"/>
    </location>
</feature>
<dbReference type="InterPro" id="IPR012885">
    <property type="entry name" value="F-box_Sdz-33"/>
</dbReference>
<feature type="region of interest" description="Disordered" evidence="9">
    <location>
        <begin position="1"/>
        <end position="22"/>
    </location>
</feature>
<comment type="similarity">
    <text evidence="1 7">Belongs to the MICOS complex subunit Mic60 family.</text>
</comment>
<dbReference type="Pfam" id="PF07735">
    <property type="entry name" value="FBA_2"/>
    <property type="match status" value="1"/>
</dbReference>
<comment type="function">
    <text evidence="7">Component of the MICOS complex, a large protein complex of the mitochondrial inner membrane that plays crucial roles in the maintenance of crista junctions, inner membrane architecture, and formation of contact sites to the outer membrane.</text>
</comment>
<evidence type="ECO:0000256" key="5">
    <source>
        <dbReference type="ARBA" id="ARBA00023128"/>
    </source>
</evidence>
<keyword evidence="2 7" id="KW-0812">Transmembrane</keyword>
<evidence type="ECO:0000256" key="7">
    <source>
        <dbReference type="RuleBase" id="RU363000"/>
    </source>
</evidence>
<reference evidence="12" key="1">
    <citation type="submission" date="2016-11" db="UniProtKB">
        <authorList>
            <consortium name="WormBaseParasite"/>
        </authorList>
    </citation>
    <scope>IDENTIFICATION</scope>
</reference>
<feature type="coiled-coil region" evidence="8">
    <location>
        <begin position="307"/>
        <end position="338"/>
    </location>
</feature>
<evidence type="ECO:0000259" key="10">
    <source>
        <dbReference type="Pfam" id="PF07735"/>
    </source>
</evidence>
<evidence type="ECO:0000256" key="3">
    <source>
        <dbReference type="ARBA" id="ARBA00022792"/>
    </source>
</evidence>
<dbReference type="STRING" id="1561998.A0A1I7SZB7"/>
<evidence type="ECO:0000313" key="11">
    <source>
        <dbReference type="Proteomes" id="UP000095282"/>
    </source>
</evidence>
<dbReference type="InterPro" id="IPR019133">
    <property type="entry name" value="MIC60"/>
</dbReference>
<protein>
    <recommendedName>
        <fullName evidence="7">MICOS complex subunit MIC60</fullName>
    </recommendedName>
    <alternativeName>
        <fullName evidence="7">Mitofilin</fullName>
    </alternativeName>
</protein>
<keyword evidence="4" id="KW-1133">Transmembrane helix</keyword>
<evidence type="ECO:0000256" key="8">
    <source>
        <dbReference type="SAM" id="Coils"/>
    </source>
</evidence>
<keyword evidence="6" id="KW-0472">Membrane</keyword>
<keyword evidence="11" id="KW-1185">Reference proteome</keyword>
<evidence type="ECO:0000256" key="2">
    <source>
        <dbReference type="ARBA" id="ARBA00022692"/>
    </source>
</evidence>
<dbReference type="GO" id="GO:0061617">
    <property type="term" value="C:MICOS complex"/>
    <property type="evidence" value="ECO:0007669"/>
    <property type="project" value="TreeGrafter"/>
</dbReference>
<name>A0A1I7SZB7_9PELO</name>
<evidence type="ECO:0000256" key="1">
    <source>
        <dbReference type="ARBA" id="ARBA00010877"/>
    </source>
</evidence>
<sequence length="850" mass="96875">MRGSRNLVAQRMTSSRPPSSSGSVKFVAIAAGAVAAGAAGVAGYASYDSDFRKTLENSVPGSKTFSTTPSENKNRQRLVSRICVRCSSRQIRKFLPGHLNRSQWRFQKENPIEVVIREAIEAGKDGDWDAVTVAHLKAKRLAEADLEKEKKARNSIAELVAETNLGGQGETTQLNPLVPISKTTAEKLSHELDEMISSVKYVDSERIFVHDYSDRVAESRKKFQLELKAVHPNLNYEEGMKLKSSDLQTILAHAHLRIDQLSQKLIDNKLNEEKRIKSIISKKKEDLLEKLCLEAQANVAVIPDHDKKKFDEELARANAEIQKKYDEKLKEVVRTQKQLYDIEHAKDVEEAVLKERNIHSSVIGKALAQLEGIEKALSEHLQMDIQNRKAKQMWLATQNLKETVVFGNRASCYLYSCAGYDKFIKTIDSSMAKVSKVHGEYTEEDLNTRFNKICRIGRRVAYVREGGALVHLYSWLKSSLTIQLTPTNVSDRLTPAAETNFILLTRAEQLWKSGKKGDAIRVLQMTDGATRRVAADFIEDARRQQETIFLSRLLLAHAALTSILKVSSGHYETPNSPREYSVVIGATNQSPGFGSVETVMIRGHRVPVKIVTDERGEEYLETYWEDENLGLRVIADYVCDLFRVDLSCLGLMNDHRIMFDWLCNRQSFVHELKILDIGRISDEDFEYVVQNSNSDFLVSDAILSKNFRMENFNKKAEFIALINCHWITIDNLMTMDARRIDIPYGKMFNNQDINRFLKHWMSGGSSRLKQIQFDFENYNENEFLEGINVRESTPEERFYSGFYEFDLIITNTVYIVREDGTVASFGVNDINLFFIAVWPDYKGKTFEPFD</sequence>
<dbReference type="GO" id="GO:0042407">
    <property type="term" value="P:cristae formation"/>
    <property type="evidence" value="ECO:0007669"/>
    <property type="project" value="TreeGrafter"/>
</dbReference>
<dbReference type="AlphaFoldDB" id="A0A1I7SZB7"/>
<organism evidence="11 12">
    <name type="scientific">Caenorhabditis tropicalis</name>
    <dbReference type="NCBI Taxonomy" id="1561998"/>
    <lineage>
        <taxon>Eukaryota</taxon>
        <taxon>Metazoa</taxon>
        <taxon>Ecdysozoa</taxon>
        <taxon>Nematoda</taxon>
        <taxon>Chromadorea</taxon>
        <taxon>Rhabditida</taxon>
        <taxon>Rhabditina</taxon>
        <taxon>Rhabditomorpha</taxon>
        <taxon>Rhabditoidea</taxon>
        <taxon>Rhabditidae</taxon>
        <taxon>Peloderinae</taxon>
        <taxon>Caenorhabditis</taxon>
    </lineage>
</organism>
<dbReference type="PANTHER" id="PTHR15415:SF13">
    <property type="entry name" value="MICOS COMPLEX SUBUNIT MIC60-2"/>
    <property type="match status" value="1"/>
</dbReference>
<dbReference type="Pfam" id="PF09731">
    <property type="entry name" value="Mitofilin"/>
    <property type="match status" value="2"/>
</dbReference>
<keyword evidence="3 7" id="KW-0999">Mitochondrion inner membrane</keyword>
<evidence type="ECO:0000256" key="6">
    <source>
        <dbReference type="ARBA" id="ARBA00023136"/>
    </source>
</evidence>
<dbReference type="Proteomes" id="UP000095282">
    <property type="component" value="Unplaced"/>
</dbReference>
<evidence type="ECO:0000313" key="12">
    <source>
        <dbReference type="WBParaSite" id="Csp11.Scaffold408.g964.t2"/>
    </source>
</evidence>
<proteinExistence type="inferred from homology"/>
<keyword evidence="5 7" id="KW-0496">Mitochondrion</keyword>
<comment type="subunit">
    <text evidence="7">Component of the mitochondrial contact site and cristae organizing system (MICOS) complex.</text>
</comment>
<keyword evidence="8" id="KW-0175">Coiled coil</keyword>
<dbReference type="WBParaSite" id="Csp11.Scaffold408.g964.t2">
    <property type="protein sequence ID" value="Csp11.Scaffold408.g964.t2"/>
    <property type="gene ID" value="Csp11.Scaffold408.g964"/>
</dbReference>